<sequence>MPDQSTDPRPLTTAGFGLLAALGAATAIGAALSHSYAGYAVGLVVLGAAALAAYRAARTAETRTDQLVLHRLRQDPTLDEHTLAASLGLRPAPVRLSLHRLSRSDSLPQAGGPPSDRN</sequence>
<feature type="transmembrane region" description="Helical" evidence="1">
    <location>
        <begin position="37"/>
        <end position="57"/>
    </location>
</feature>
<dbReference type="RefSeq" id="WP_033252438.1">
    <property type="nucleotide sequence ID" value="NZ_BSRX01000046.1"/>
</dbReference>
<dbReference type="EMBL" id="BSRX01000046">
    <property type="protein sequence ID" value="GLW58033.1"/>
    <property type="molecule type" value="Genomic_DNA"/>
</dbReference>
<keyword evidence="1" id="KW-0812">Transmembrane</keyword>
<dbReference type="AlphaFoldDB" id="A0A9W6URZ3"/>
<organism evidence="2 3">
    <name type="scientific">Kitasatospora phosalacinea</name>
    <dbReference type="NCBI Taxonomy" id="2065"/>
    <lineage>
        <taxon>Bacteria</taxon>
        <taxon>Bacillati</taxon>
        <taxon>Actinomycetota</taxon>
        <taxon>Actinomycetes</taxon>
        <taxon>Kitasatosporales</taxon>
        <taxon>Streptomycetaceae</taxon>
        <taxon>Kitasatospora</taxon>
    </lineage>
</organism>
<comment type="caution">
    <text evidence="2">The sequence shown here is derived from an EMBL/GenBank/DDBJ whole genome shotgun (WGS) entry which is preliminary data.</text>
</comment>
<keyword evidence="1" id="KW-1133">Transmembrane helix</keyword>
<dbReference type="Proteomes" id="UP001165143">
    <property type="component" value="Unassembled WGS sequence"/>
</dbReference>
<evidence type="ECO:0000256" key="1">
    <source>
        <dbReference type="SAM" id="Phobius"/>
    </source>
</evidence>
<evidence type="ECO:0000313" key="2">
    <source>
        <dbReference type="EMBL" id="GLW58033.1"/>
    </source>
</evidence>
<reference evidence="2" key="1">
    <citation type="submission" date="2023-02" db="EMBL/GenBank/DDBJ databases">
        <title>Kitasatospora phosalacinea NBRC 14362.</title>
        <authorList>
            <person name="Ichikawa N."/>
            <person name="Sato H."/>
            <person name="Tonouchi N."/>
        </authorList>
    </citation>
    <scope>NUCLEOTIDE SEQUENCE</scope>
    <source>
        <strain evidence="2">NBRC 14362</strain>
    </source>
</reference>
<proteinExistence type="predicted"/>
<evidence type="ECO:0000313" key="3">
    <source>
        <dbReference type="Proteomes" id="UP001165143"/>
    </source>
</evidence>
<name>A0A9W6URZ3_9ACTN</name>
<accession>A0A9W6URZ3</accession>
<protein>
    <submittedName>
        <fullName evidence="2">Uncharacterized protein</fullName>
    </submittedName>
</protein>
<keyword evidence="1" id="KW-0472">Membrane</keyword>
<gene>
    <name evidence="2" type="ORF">Kpho01_60440</name>
</gene>